<dbReference type="Proteomes" id="UP000295050">
    <property type="component" value="Unassembled WGS sequence"/>
</dbReference>
<dbReference type="AlphaFoldDB" id="A0A4R2RJD9"/>
<reference evidence="1 2" key="1">
    <citation type="submission" date="2019-03" db="EMBL/GenBank/DDBJ databases">
        <title>Genomic Encyclopedia of Type Strains, Phase IV (KMG-IV): sequencing the most valuable type-strain genomes for metagenomic binning, comparative biology and taxonomic classification.</title>
        <authorList>
            <person name="Goeker M."/>
        </authorList>
    </citation>
    <scope>NUCLEOTIDE SEQUENCE [LARGE SCALE GENOMIC DNA]</scope>
    <source>
        <strain evidence="1 2">DSM 24766</strain>
    </source>
</reference>
<evidence type="ECO:0000313" key="1">
    <source>
        <dbReference type="EMBL" id="TCP59791.1"/>
    </source>
</evidence>
<name>A0A4R2RJD9_9RHOB</name>
<protein>
    <submittedName>
        <fullName evidence="1">Uncharacterized protein</fullName>
    </submittedName>
</protein>
<keyword evidence="2" id="KW-1185">Reference proteome</keyword>
<comment type="caution">
    <text evidence="1">The sequence shown here is derived from an EMBL/GenBank/DDBJ whole genome shotgun (WGS) entry which is preliminary data.</text>
</comment>
<dbReference type="EMBL" id="SLXU01000015">
    <property type="protein sequence ID" value="TCP59791.1"/>
    <property type="molecule type" value="Genomic_DNA"/>
</dbReference>
<accession>A0A4R2RJD9</accession>
<gene>
    <name evidence="1" type="ORF">EV663_1151</name>
</gene>
<sequence>MFGPLGGVPVSFSRGFSAEAPGKTGELDPVLIPACKALTAKEQAALRADDEPIKQAEINNANAALKLVQFLGHPWSAIAAQAQPVLIADMGEEHHVPPLAMRRGPVLPGMEPAF</sequence>
<proteinExistence type="predicted"/>
<evidence type="ECO:0000313" key="2">
    <source>
        <dbReference type="Proteomes" id="UP000295050"/>
    </source>
</evidence>
<organism evidence="1 2">
    <name type="scientific">Rhodovulum bhavnagarense</name>
    <dbReference type="NCBI Taxonomy" id="992286"/>
    <lineage>
        <taxon>Bacteria</taxon>
        <taxon>Pseudomonadati</taxon>
        <taxon>Pseudomonadota</taxon>
        <taxon>Alphaproteobacteria</taxon>
        <taxon>Rhodobacterales</taxon>
        <taxon>Paracoccaceae</taxon>
        <taxon>Rhodovulum</taxon>
    </lineage>
</organism>